<dbReference type="EMBL" id="FR824376">
    <property type="protein sequence ID" value="CCA25905.1"/>
    <property type="molecule type" value="Genomic_DNA"/>
</dbReference>
<evidence type="ECO:0000313" key="3">
    <source>
        <dbReference type="EMBL" id="CCA25905.1"/>
    </source>
</evidence>
<dbReference type="InterPro" id="IPR018289">
    <property type="entry name" value="MULE_transposase_dom"/>
</dbReference>
<reference evidence="3" key="1">
    <citation type="journal article" date="2011" name="PLoS Biol.">
        <title>Gene gain and loss during evolution of obligate parasitism in the white rust pathogen of Arabidopsis thaliana.</title>
        <authorList>
            <person name="Kemen E."/>
            <person name="Gardiner A."/>
            <person name="Schultz-Larsen T."/>
            <person name="Kemen A.C."/>
            <person name="Balmuth A.L."/>
            <person name="Robert-Seilaniantz A."/>
            <person name="Bailey K."/>
            <person name="Holub E."/>
            <person name="Studholme D.J."/>
            <person name="Maclean D."/>
            <person name="Jones J.D."/>
        </authorList>
    </citation>
    <scope>NUCLEOTIDE SEQUENCE</scope>
</reference>
<accession>F0WWS8</accession>
<dbReference type="Pfam" id="PF10551">
    <property type="entry name" value="MULE"/>
    <property type="match status" value="1"/>
</dbReference>
<organism evidence="3">
    <name type="scientific">Albugo laibachii Nc14</name>
    <dbReference type="NCBI Taxonomy" id="890382"/>
    <lineage>
        <taxon>Eukaryota</taxon>
        <taxon>Sar</taxon>
        <taxon>Stramenopiles</taxon>
        <taxon>Oomycota</taxon>
        <taxon>Peronosporomycetes</taxon>
        <taxon>Albuginales</taxon>
        <taxon>Albuginaceae</taxon>
        <taxon>Albugo</taxon>
    </lineage>
</organism>
<dbReference type="AlphaFoldDB" id="F0WWS8"/>
<name>F0WWS8_9STRA</name>
<evidence type="ECO:0000259" key="2">
    <source>
        <dbReference type="Pfam" id="PF10551"/>
    </source>
</evidence>
<reference evidence="3" key="2">
    <citation type="submission" date="2011-02" db="EMBL/GenBank/DDBJ databases">
        <authorList>
            <person name="MacLean D."/>
        </authorList>
    </citation>
    <scope>NUCLEOTIDE SEQUENCE</scope>
</reference>
<proteinExistence type="predicted"/>
<keyword evidence="1" id="KW-0812">Transmembrane</keyword>
<dbReference type="InterPro" id="IPR052579">
    <property type="entry name" value="Zinc_finger_SWIM"/>
</dbReference>
<sequence>MRILENHQEEIAGLFQSGLKARHIKTIMRERNTPLEIPKRKLWKLEQKLAIMKLDGRTPMDTLYATIKESGFEIDVQKDINGNITHLFFAHPKNVELLRNNCDVLLVDCTYKSSKTRFPLLHVVGNTILCSTFSAAFVFMKNEDNNSYIIAINFIRRLLQDNHLPKVFVIDRELALMDALQITFPSASILLCIWHIKKNVVAKCKPHFAGKNNEEWKAFSNGWRTAICYLLFKIVYFI</sequence>
<evidence type="ECO:0000256" key="1">
    <source>
        <dbReference type="SAM" id="Phobius"/>
    </source>
</evidence>
<gene>
    <name evidence="3" type="primary">AlNc14C331G10691</name>
    <name evidence="3" type="ORF">ALNC14_120490</name>
</gene>
<feature type="transmembrane region" description="Helical" evidence="1">
    <location>
        <begin position="120"/>
        <end position="140"/>
    </location>
</feature>
<feature type="domain" description="MULE transposase" evidence="2">
    <location>
        <begin position="104"/>
        <end position="199"/>
    </location>
</feature>
<protein>
    <submittedName>
        <fullName evidence="3">Uncharacterized protein AlNc14C331G10691</fullName>
    </submittedName>
</protein>
<keyword evidence="1" id="KW-0472">Membrane</keyword>
<dbReference type="PANTHER" id="PTHR31569">
    <property type="entry name" value="SWIM-TYPE DOMAIN-CONTAINING PROTEIN"/>
    <property type="match status" value="1"/>
</dbReference>
<dbReference type="HOGENOM" id="CLU_013727_1_1_1"/>
<keyword evidence="1" id="KW-1133">Transmembrane helix</keyword>
<dbReference type="PANTHER" id="PTHR31569:SF4">
    <property type="entry name" value="SWIM-TYPE DOMAIN-CONTAINING PROTEIN"/>
    <property type="match status" value="1"/>
</dbReference>
<feature type="transmembrane region" description="Helical" evidence="1">
    <location>
        <begin position="174"/>
        <end position="196"/>
    </location>
</feature>